<reference evidence="3 4" key="1">
    <citation type="submission" date="2016-05" db="EMBL/GenBank/DDBJ databases">
        <title>A degradative enzymes factory behind the ericoid mycorrhizal symbiosis.</title>
        <authorList>
            <consortium name="DOE Joint Genome Institute"/>
            <person name="Martino E."/>
            <person name="Morin E."/>
            <person name="Grelet G."/>
            <person name="Kuo A."/>
            <person name="Kohler A."/>
            <person name="Daghino S."/>
            <person name="Barry K."/>
            <person name="Choi C."/>
            <person name="Cichocki N."/>
            <person name="Clum A."/>
            <person name="Copeland A."/>
            <person name="Hainaut M."/>
            <person name="Haridas S."/>
            <person name="Labutti K."/>
            <person name="Lindquist E."/>
            <person name="Lipzen A."/>
            <person name="Khouja H.-R."/>
            <person name="Murat C."/>
            <person name="Ohm R."/>
            <person name="Olson A."/>
            <person name="Spatafora J."/>
            <person name="Veneault-Fourrey C."/>
            <person name="Henrissat B."/>
            <person name="Grigoriev I."/>
            <person name="Martin F."/>
            <person name="Perotto S."/>
        </authorList>
    </citation>
    <scope>NUCLEOTIDE SEQUENCE [LARGE SCALE GENOMIC DNA]</scope>
    <source>
        <strain evidence="3 4">UAMH 7357</strain>
    </source>
</reference>
<feature type="domain" description="Heterokaryon incompatibility" evidence="2">
    <location>
        <begin position="331"/>
        <end position="478"/>
    </location>
</feature>
<dbReference type="Pfam" id="PF06985">
    <property type="entry name" value="HET"/>
    <property type="match status" value="1"/>
</dbReference>
<evidence type="ECO:0000259" key="2">
    <source>
        <dbReference type="Pfam" id="PF06985"/>
    </source>
</evidence>
<gene>
    <name evidence="3" type="ORF">NA56DRAFT_694819</name>
</gene>
<sequence length="985" mass="113411">MSINGTNAVNELRHDVPNAATDGTAREKKPHYKNICSKCRELDLSVDKFVIYDGGFKPPRNSSGPGHRSDFSLKSGSGLFQLGTFVEIVERGFLGGCPLCALVLQSLEKPIHVANTTALPTSEVLASLKERKSVCFVNWEIDGRDNDPSSGRKARTRRLHLHWNNKHVKDSYLVFVAPKRLFEINSDSRGSWEREAFFLGRELEIAGNNQVLMKSWLDQCVEQHGPACSGDHNDEFFDMVEQSYFGVIDCLDMCLKSLPLRPGKMTKKRSASRDVEVIIGNREERYREERYSEEIIGNREERYGSSPSEIDPSEAPISSNKDRDGDLYEPYVALSYVWGLKKNYTTDISNIRVHQQQASLQTYLDKIPKVIRDAIELVRRLGLRYLWVDSLCIVQNSKRSWNLNAQKMNIIYGNAHLTICAADGNDAWFGLKALDTSEHAKNQHIEECAPGVRLMVSQLAETGINSSVWNTRAWTFQERLLSKRCLIFTEGRVFFQCRSATMSEDLVSESHGVGWSLDLAKALPQILHELKRRPIRVYMNCMSRYSERQLTQAKDILAAFNGVSNLISGVMEAPFIFGLPSSHFDLALLWEPLRAVSRRVPRENEDFGDFIFPSWSWCGWKDGSMSYRPNQLEGVLTNVHEWLTEHTWIAWYIRDGRGNLRPVWDGEKAKACDSVEERWKGYQDIVPDLKLKELQEKALQSLGNPNDDFLKWTKEQDTNKEAKLAEVERKVRNSYVYRASPRHHAYNRERERIVEVSRPHRERSNSSERRRARGMDIYKDADDDNDDTQATVLDEYGRKVPLGIARRIRSGFQQCLPDNPFRVYIDPYTSTPDKDFPDQPLLQFWTWWACLRIVRSSAKPSAQTNELLEKGLIKFDISDAVGDWCGSILLDYNWVSKQEELGNKVDGSRRDFLAISDAKAFTEEECKTWTYYVPKERENSEWELFHVLLVEVRDRIWYRVALGKVFKQGFENAVGTKRWREIILG</sequence>
<organism evidence="3 4">
    <name type="scientific">Hyaloscypha hepaticicola</name>
    <dbReference type="NCBI Taxonomy" id="2082293"/>
    <lineage>
        <taxon>Eukaryota</taxon>
        <taxon>Fungi</taxon>
        <taxon>Dikarya</taxon>
        <taxon>Ascomycota</taxon>
        <taxon>Pezizomycotina</taxon>
        <taxon>Leotiomycetes</taxon>
        <taxon>Helotiales</taxon>
        <taxon>Hyaloscyphaceae</taxon>
        <taxon>Hyaloscypha</taxon>
    </lineage>
</organism>
<feature type="region of interest" description="Disordered" evidence="1">
    <location>
        <begin position="297"/>
        <end position="322"/>
    </location>
</feature>
<keyword evidence="4" id="KW-1185">Reference proteome</keyword>
<dbReference type="PANTHER" id="PTHR33112">
    <property type="entry name" value="DOMAIN PROTEIN, PUTATIVE-RELATED"/>
    <property type="match status" value="1"/>
</dbReference>
<protein>
    <submittedName>
        <fullName evidence="3">HET-domain-containing protein</fullName>
    </submittedName>
</protein>
<evidence type="ECO:0000256" key="1">
    <source>
        <dbReference type="SAM" id="MobiDB-lite"/>
    </source>
</evidence>
<evidence type="ECO:0000313" key="3">
    <source>
        <dbReference type="EMBL" id="PMD13472.1"/>
    </source>
</evidence>
<dbReference type="OrthoDB" id="5135333at2759"/>
<feature type="region of interest" description="Disordered" evidence="1">
    <location>
        <begin position="1"/>
        <end position="27"/>
    </location>
</feature>
<proteinExistence type="predicted"/>
<feature type="region of interest" description="Disordered" evidence="1">
    <location>
        <begin position="748"/>
        <end position="773"/>
    </location>
</feature>
<dbReference type="EMBL" id="KZ613531">
    <property type="protein sequence ID" value="PMD13472.1"/>
    <property type="molecule type" value="Genomic_DNA"/>
</dbReference>
<accession>A0A2J6PHF3</accession>
<name>A0A2J6PHF3_9HELO</name>
<dbReference type="AlphaFoldDB" id="A0A2J6PHF3"/>
<evidence type="ECO:0000313" key="4">
    <source>
        <dbReference type="Proteomes" id="UP000235672"/>
    </source>
</evidence>
<dbReference type="PANTHER" id="PTHR33112:SF12">
    <property type="entry name" value="HETEROKARYON INCOMPATIBILITY DOMAIN-CONTAINING PROTEIN"/>
    <property type="match status" value="1"/>
</dbReference>
<dbReference type="Proteomes" id="UP000235672">
    <property type="component" value="Unassembled WGS sequence"/>
</dbReference>
<dbReference type="InterPro" id="IPR010730">
    <property type="entry name" value="HET"/>
</dbReference>